<evidence type="ECO:0000259" key="3">
    <source>
        <dbReference type="Pfam" id="PF18962"/>
    </source>
</evidence>
<dbReference type="EMBL" id="JACJIS010000004">
    <property type="protein sequence ID" value="MBA9074965.1"/>
    <property type="molecule type" value="Genomic_DNA"/>
</dbReference>
<dbReference type="InterPro" id="IPR026444">
    <property type="entry name" value="Secre_tail"/>
</dbReference>
<evidence type="ECO:0000256" key="2">
    <source>
        <dbReference type="SAM" id="MobiDB-lite"/>
    </source>
</evidence>
<gene>
    <name evidence="4" type="ORF">GGR22_003142</name>
</gene>
<proteinExistence type="predicted"/>
<sequence length="322" mass="33443">MTVGNIGTDMTGVTAGQDGWFTQSSNGAAPTTGTNSGPTNFQVVTSGQSSNGIKIVSSNGNKGSRFMFKAGMDDAWTARTTGNDIIQLEFDFFTGAASTSTAQNGMSIYGVDGASLRIVGGFAYVPSTKTLSGVAYLTNGATLGTYLVGLGASAATPIVLEDNTWYRLGVAYDTTTGEVVWKGPGFNAGINEANYAGPFQPERVVFSSAVPTTNAAVSENTYDNYVVTATPTIDLLSTNDFAAVSKFSVYPNPSNGLVNISSDLNSSLNSVSITDLNGRTVKTVELNGDSSAQVNISDLSAGVYMMNINSDQGSTTKKIIKN</sequence>
<dbReference type="Proteomes" id="UP000555003">
    <property type="component" value="Unassembled WGS sequence"/>
</dbReference>
<keyword evidence="5" id="KW-1185">Reference proteome</keyword>
<evidence type="ECO:0000313" key="5">
    <source>
        <dbReference type="Proteomes" id="UP000555003"/>
    </source>
</evidence>
<feature type="region of interest" description="Disordered" evidence="2">
    <location>
        <begin position="18"/>
        <end position="38"/>
    </location>
</feature>
<name>A0ABR6DTC7_9FLAO</name>
<feature type="compositionally biased region" description="Polar residues" evidence="2">
    <location>
        <begin position="20"/>
        <end position="38"/>
    </location>
</feature>
<evidence type="ECO:0000256" key="1">
    <source>
        <dbReference type="ARBA" id="ARBA00022729"/>
    </source>
</evidence>
<accession>A0ABR6DTC7</accession>
<dbReference type="RefSeq" id="WP_182494375.1">
    <property type="nucleotide sequence ID" value="NZ_JACJIS010000004.1"/>
</dbReference>
<organism evidence="4 5">
    <name type="scientific">Flavobacterium gossypii</name>
    <dbReference type="NCBI Taxonomy" id="1646119"/>
    <lineage>
        <taxon>Bacteria</taxon>
        <taxon>Pseudomonadati</taxon>
        <taxon>Bacteroidota</taxon>
        <taxon>Flavobacteriia</taxon>
        <taxon>Flavobacteriales</taxon>
        <taxon>Flavobacteriaceae</taxon>
        <taxon>Flavobacterium</taxon>
    </lineage>
</organism>
<reference evidence="4 5" key="1">
    <citation type="submission" date="2020-08" db="EMBL/GenBank/DDBJ databases">
        <title>Genomic Encyclopedia of Type Strains, Phase IV (KMG-IV): sequencing the most valuable type-strain genomes for metagenomic binning, comparative biology and taxonomic classification.</title>
        <authorList>
            <person name="Goeker M."/>
        </authorList>
    </citation>
    <scope>NUCLEOTIDE SEQUENCE [LARGE SCALE GENOMIC DNA]</scope>
    <source>
        <strain evidence="4 5">DSM 100397</strain>
    </source>
</reference>
<dbReference type="Pfam" id="PF18962">
    <property type="entry name" value="Por_Secre_tail"/>
    <property type="match status" value="1"/>
</dbReference>
<dbReference type="NCBIfam" id="TIGR04183">
    <property type="entry name" value="Por_Secre_tail"/>
    <property type="match status" value="1"/>
</dbReference>
<comment type="caution">
    <text evidence="4">The sequence shown here is derived from an EMBL/GenBank/DDBJ whole genome shotgun (WGS) entry which is preliminary data.</text>
</comment>
<keyword evidence="1" id="KW-0732">Signal</keyword>
<protein>
    <recommendedName>
        <fullName evidence="3">Secretion system C-terminal sorting domain-containing protein</fullName>
    </recommendedName>
</protein>
<evidence type="ECO:0000313" key="4">
    <source>
        <dbReference type="EMBL" id="MBA9074965.1"/>
    </source>
</evidence>
<feature type="domain" description="Secretion system C-terminal sorting" evidence="3">
    <location>
        <begin position="249"/>
        <end position="320"/>
    </location>
</feature>